<evidence type="ECO:0000256" key="7">
    <source>
        <dbReference type="ARBA" id="ARBA00023163"/>
    </source>
</evidence>
<evidence type="ECO:0000259" key="10">
    <source>
        <dbReference type="PROSITE" id="PS50110"/>
    </source>
</evidence>
<proteinExistence type="predicted"/>
<dbReference type="InterPro" id="IPR011006">
    <property type="entry name" value="CheY-like_superfamily"/>
</dbReference>
<dbReference type="EMBL" id="JACJVO010000033">
    <property type="protein sequence ID" value="MBB6734399.1"/>
    <property type="molecule type" value="Genomic_DNA"/>
</dbReference>
<evidence type="ECO:0000256" key="5">
    <source>
        <dbReference type="ARBA" id="ARBA00023015"/>
    </source>
</evidence>
<keyword evidence="4" id="KW-0902">Two-component regulatory system</keyword>
<keyword evidence="3 8" id="KW-0597">Phosphoprotein</keyword>
<evidence type="ECO:0000259" key="9">
    <source>
        <dbReference type="PROSITE" id="PS01124"/>
    </source>
</evidence>
<dbReference type="GO" id="GO:0000160">
    <property type="term" value="P:phosphorelay signal transduction system"/>
    <property type="evidence" value="ECO:0007669"/>
    <property type="project" value="UniProtKB-KW"/>
</dbReference>
<keyword evidence="6" id="KW-0238">DNA-binding</keyword>
<dbReference type="PROSITE" id="PS50110">
    <property type="entry name" value="RESPONSE_REGULATORY"/>
    <property type="match status" value="1"/>
</dbReference>
<dbReference type="SUPFAM" id="SSF52172">
    <property type="entry name" value="CheY-like"/>
    <property type="match status" value="1"/>
</dbReference>
<dbReference type="Pfam" id="PF00072">
    <property type="entry name" value="Response_reg"/>
    <property type="match status" value="1"/>
</dbReference>
<accession>A0A7X0SSN6</accession>
<dbReference type="RefSeq" id="WP_185132061.1">
    <property type="nucleotide sequence ID" value="NZ_JACJVO010000033.1"/>
</dbReference>
<dbReference type="GO" id="GO:0005737">
    <property type="term" value="C:cytoplasm"/>
    <property type="evidence" value="ECO:0007669"/>
    <property type="project" value="UniProtKB-SubCell"/>
</dbReference>
<keyword evidence="12" id="KW-1185">Reference proteome</keyword>
<dbReference type="PANTHER" id="PTHR42713">
    <property type="entry name" value="HISTIDINE KINASE-RELATED"/>
    <property type="match status" value="1"/>
</dbReference>
<dbReference type="PROSITE" id="PS01124">
    <property type="entry name" value="HTH_ARAC_FAMILY_2"/>
    <property type="match status" value="1"/>
</dbReference>
<evidence type="ECO:0000313" key="11">
    <source>
        <dbReference type="EMBL" id="MBB6734399.1"/>
    </source>
</evidence>
<keyword evidence="7" id="KW-0804">Transcription</keyword>
<gene>
    <name evidence="11" type="ORF">H7C18_26080</name>
</gene>
<feature type="domain" description="Response regulatory" evidence="10">
    <location>
        <begin position="3"/>
        <end position="120"/>
    </location>
</feature>
<dbReference type="InterPro" id="IPR009057">
    <property type="entry name" value="Homeodomain-like_sf"/>
</dbReference>
<evidence type="ECO:0000256" key="8">
    <source>
        <dbReference type="PROSITE-ProRule" id="PRU00169"/>
    </source>
</evidence>
<dbReference type="Gene3D" id="3.40.50.2300">
    <property type="match status" value="1"/>
</dbReference>
<dbReference type="AlphaFoldDB" id="A0A7X0SSN6"/>
<dbReference type="PROSITE" id="PS00041">
    <property type="entry name" value="HTH_ARAC_FAMILY_1"/>
    <property type="match status" value="1"/>
</dbReference>
<reference evidence="11 12" key="1">
    <citation type="submission" date="2020-08" db="EMBL/GenBank/DDBJ databases">
        <title>Cohnella phylogeny.</title>
        <authorList>
            <person name="Dunlap C."/>
        </authorList>
    </citation>
    <scope>NUCLEOTIDE SEQUENCE [LARGE SCALE GENOMIC DNA]</scope>
    <source>
        <strain evidence="11 12">CBP 2801</strain>
    </source>
</reference>
<evidence type="ECO:0000256" key="1">
    <source>
        <dbReference type="ARBA" id="ARBA00004496"/>
    </source>
</evidence>
<dbReference type="SUPFAM" id="SSF46689">
    <property type="entry name" value="Homeodomain-like"/>
    <property type="match status" value="1"/>
</dbReference>
<dbReference type="InterPro" id="IPR001789">
    <property type="entry name" value="Sig_transdc_resp-reg_receiver"/>
</dbReference>
<evidence type="ECO:0000256" key="3">
    <source>
        <dbReference type="ARBA" id="ARBA00022553"/>
    </source>
</evidence>
<dbReference type="InterPro" id="IPR018062">
    <property type="entry name" value="HTH_AraC-typ_CS"/>
</dbReference>
<dbReference type="GO" id="GO:0003700">
    <property type="term" value="F:DNA-binding transcription factor activity"/>
    <property type="evidence" value="ECO:0007669"/>
    <property type="project" value="InterPro"/>
</dbReference>
<feature type="modified residue" description="4-aspartylphosphate" evidence="8">
    <location>
        <position position="55"/>
    </location>
</feature>
<dbReference type="SMART" id="SM00342">
    <property type="entry name" value="HTH_ARAC"/>
    <property type="match status" value="1"/>
</dbReference>
<dbReference type="InterPro" id="IPR051552">
    <property type="entry name" value="HptR"/>
</dbReference>
<evidence type="ECO:0000256" key="6">
    <source>
        <dbReference type="ARBA" id="ARBA00023125"/>
    </source>
</evidence>
<dbReference type="CDD" id="cd17536">
    <property type="entry name" value="REC_YesN-like"/>
    <property type="match status" value="1"/>
</dbReference>
<dbReference type="Gene3D" id="1.10.10.60">
    <property type="entry name" value="Homeodomain-like"/>
    <property type="match status" value="2"/>
</dbReference>
<dbReference type="SMART" id="SM00448">
    <property type="entry name" value="REC"/>
    <property type="match status" value="1"/>
</dbReference>
<evidence type="ECO:0000313" key="12">
    <source>
        <dbReference type="Proteomes" id="UP000564644"/>
    </source>
</evidence>
<evidence type="ECO:0000256" key="2">
    <source>
        <dbReference type="ARBA" id="ARBA00022490"/>
    </source>
</evidence>
<comment type="subcellular location">
    <subcellularLocation>
        <location evidence="1">Cytoplasm</location>
    </subcellularLocation>
</comment>
<dbReference type="InterPro" id="IPR020449">
    <property type="entry name" value="Tscrpt_reg_AraC-type_HTH"/>
</dbReference>
<dbReference type="GO" id="GO:0043565">
    <property type="term" value="F:sequence-specific DNA binding"/>
    <property type="evidence" value="ECO:0007669"/>
    <property type="project" value="InterPro"/>
</dbReference>
<dbReference type="Proteomes" id="UP000564644">
    <property type="component" value="Unassembled WGS sequence"/>
</dbReference>
<dbReference type="PRINTS" id="PR00032">
    <property type="entry name" value="HTHARAC"/>
</dbReference>
<feature type="domain" description="HTH araC/xylS-type" evidence="9">
    <location>
        <begin position="425"/>
        <end position="523"/>
    </location>
</feature>
<dbReference type="PANTHER" id="PTHR42713:SF3">
    <property type="entry name" value="TRANSCRIPTIONAL REGULATORY PROTEIN HPTR"/>
    <property type="match status" value="1"/>
</dbReference>
<organism evidence="11 12">
    <name type="scientific">Cohnella zeiphila</name>
    <dbReference type="NCBI Taxonomy" id="2761120"/>
    <lineage>
        <taxon>Bacteria</taxon>
        <taxon>Bacillati</taxon>
        <taxon>Bacillota</taxon>
        <taxon>Bacilli</taxon>
        <taxon>Bacillales</taxon>
        <taxon>Paenibacillaceae</taxon>
        <taxon>Cohnella</taxon>
    </lineage>
</organism>
<comment type="caution">
    <text evidence="11">The sequence shown here is derived from an EMBL/GenBank/DDBJ whole genome shotgun (WGS) entry which is preliminary data.</text>
</comment>
<protein>
    <submittedName>
        <fullName evidence="11">Response regulator transcription factor</fullName>
    </submittedName>
</protein>
<sequence length="525" mass="61145">MFKVLIADDEYDIRQGLKQIIDWYEEGFVIVGVAEDGEEALELYERERPNLLITDIRMPGLNGLELARCVKEREPDAFIIILSGYDDFAYAKQAIQYGISSYLLKPVDEDELRGVLSKVKRALQAQWSSSYEQRKKDKWVHDYFFRKLVHGESIQKDIAETMKLQTLLERHYFRVLLVELDHYGEMLLELPESEIHLFRFAVRNILEDIVKTFSIGFVFEESEQRYGILLVGEDRQLSHASIEPLLRQIVDFTQVYAKMRVYVGTGMTVGHSQVIVRSYDKAKSALEQTFFQPEIQIYHGEAVQDFVPAWSLSWDAEKLKEAVKSGDHTNWEYGIESLFRELEDRSAPLGTIRNAIVYAILQLSRLVLAQEGDWNKLYRERCGNEDWMAKLKNHEDAKKKLLLLCEDVSKFILKTRETPPDVEIASVVQYVRCHYWEDINLKKIAGMFYISSGYLGQLFKKETGKYYNDFINGIRVEEAKRMLRDPKLSIADIAEKVGYKNTNHFYLHFKNDTGISPGDYRKQPS</sequence>
<dbReference type="Pfam" id="PF12833">
    <property type="entry name" value="HTH_18"/>
    <property type="match status" value="1"/>
</dbReference>
<dbReference type="InterPro" id="IPR018060">
    <property type="entry name" value="HTH_AraC"/>
</dbReference>
<keyword evidence="5" id="KW-0805">Transcription regulation</keyword>
<keyword evidence="2" id="KW-0963">Cytoplasm</keyword>
<name>A0A7X0SSN6_9BACL</name>
<evidence type="ECO:0000256" key="4">
    <source>
        <dbReference type="ARBA" id="ARBA00023012"/>
    </source>
</evidence>